<evidence type="ECO:0000256" key="3">
    <source>
        <dbReference type="ARBA" id="ARBA00012838"/>
    </source>
</evidence>
<evidence type="ECO:0000256" key="12">
    <source>
        <dbReference type="RuleBase" id="RU363039"/>
    </source>
</evidence>
<dbReference type="InterPro" id="IPR033911">
    <property type="entry name" value="MetRS_core"/>
</dbReference>
<dbReference type="EMBL" id="KV425886">
    <property type="protein sequence ID" value="KZW02938.1"/>
    <property type="molecule type" value="Genomic_DNA"/>
</dbReference>
<evidence type="ECO:0000256" key="5">
    <source>
        <dbReference type="ARBA" id="ARBA00022598"/>
    </source>
</evidence>
<dbReference type="InterPro" id="IPR015413">
    <property type="entry name" value="Methionyl/Leucyl_tRNA_Synth"/>
</dbReference>
<evidence type="ECO:0000313" key="15">
    <source>
        <dbReference type="EMBL" id="KZW02938.1"/>
    </source>
</evidence>
<dbReference type="NCBIfam" id="TIGR00398">
    <property type="entry name" value="metG"/>
    <property type="match status" value="1"/>
</dbReference>
<evidence type="ECO:0000256" key="4">
    <source>
        <dbReference type="ARBA" id="ARBA00022490"/>
    </source>
</evidence>
<dbReference type="GO" id="GO:0017101">
    <property type="term" value="C:aminoacyl-tRNA synthetase multienzyme complex"/>
    <property type="evidence" value="ECO:0007669"/>
    <property type="project" value="TreeGrafter"/>
</dbReference>
<evidence type="ECO:0000256" key="8">
    <source>
        <dbReference type="ARBA" id="ARBA00022917"/>
    </source>
</evidence>
<dbReference type="InterPro" id="IPR023458">
    <property type="entry name" value="Met-tRNA_ligase_1"/>
</dbReference>
<dbReference type="PROSITE" id="PS00178">
    <property type="entry name" value="AA_TRNA_LIGASE_I"/>
    <property type="match status" value="1"/>
</dbReference>
<dbReference type="PANTHER" id="PTHR45765:SF1">
    <property type="entry name" value="METHIONINE--TRNA LIGASE, CYTOPLASMIC"/>
    <property type="match status" value="1"/>
</dbReference>
<keyword evidence="7 12" id="KW-0067">ATP-binding</keyword>
<dbReference type="PRINTS" id="PR01041">
    <property type="entry name" value="TRNASYNTHMET"/>
</dbReference>
<dbReference type="Pfam" id="PF19303">
    <property type="entry name" value="Anticodon_3"/>
    <property type="match status" value="1"/>
</dbReference>
<dbReference type="PANTHER" id="PTHR45765">
    <property type="entry name" value="METHIONINE--TRNA LIGASE"/>
    <property type="match status" value="1"/>
</dbReference>
<dbReference type="Gene3D" id="1.10.287.10">
    <property type="entry name" value="S15/NS1, RNA-binding"/>
    <property type="match status" value="1"/>
</dbReference>
<sequence length="704" mass="77560">MAQNIRVAPGLLRDIPKPGEKVYLIDGSLPVEGGENILISSALPYCNNVPHLGNLIGSLLSADVFSRYCRTRNRRTLFVCGTDEYGTATETQAIKEGVTPKELCDKYNALHRETYDWFNLEFDLFGRTSHPLHTEVCQSIYLNLHKNGLLIKKSQEQTYCETEGRYLADRFVEGTCPNCGANDARGDQCDSCSRTLDALDLINPRCLLDPTHKVITKPSTHAYIRLDLIQPRTEEFIKRSSAEGKWSPNSVITADGVITDARLKSGLQPSPITRDLKWGVPVPIPEGETDEEMAQKVMYVWFDACIGYPSITAQYTSEWKQWWFNPKNVKLYQFMGKDNTYFHTVLFTSSQLGDGRPWTMLHHLATTEFLNYENGKFSKRYNRGVFGPAARDTGVSSDVWRYYLLSIRPETSDSMFSWADFGAANNNILLKNFGNFVNRVLKFTAAKYDSVVPDGGDAPGPFPTDASDPDAEFIKDVNDLLTQYIEAMDGVKLRTGLQHILSLSGRGNLYLQQVNLNNALFDSDPKRCAQVISRAINLIYILSVLIEPYMPGTGANICAQLNAPKRAVPTQFGLDILPGHTIGAPALLFSQISEKSLEEWRVRFGGSNQLTDGGAAPADAGKKPAKKGAAGAGKKGAAAAPVPTGPKSPEAEALEAKITSQGNVVRGLKEKQKAGESVADELAKALEQLLTLKGELAEELKKSA</sequence>
<dbReference type="OrthoDB" id="5844513at2759"/>
<proteinExistence type="inferred from homology"/>
<reference evidence="15 16" key="1">
    <citation type="journal article" date="2016" name="Mol. Biol. Evol.">
        <title>Comparative Genomics of Early-Diverging Mushroom-Forming Fungi Provides Insights into the Origins of Lignocellulose Decay Capabilities.</title>
        <authorList>
            <person name="Nagy L.G."/>
            <person name="Riley R."/>
            <person name="Tritt A."/>
            <person name="Adam C."/>
            <person name="Daum C."/>
            <person name="Floudas D."/>
            <person name="Sun H."/>
            <person name="Yadav J.S."/>
            <person name="Pangilinan J."/>
            <person name="Larsson K.H."/>
            <person name="Matsuura K."/>
            <person name="Barry K."/>
            <person name="Labutti K."/>
            <person name="Kuo R."/>
            <person name="Ohm R.A."/>
            <person name="Bhattacharya S.S."/>
            <person name="Shirouzu T."/>
            <person name="Yoshinaga Y."/>
            <person name="Martin F.M."/>
            <person name="Grigoriev I.V."/>
            <person name="Hibbett D.S."/>
        </authorList>
    </citation>
    <scope>NUCLEOTIDE SEQUENCE [LARGE SCALE GENOMIC DNA]</scope>
    <source>
        <strain evidence="15 16">HHB12029</strain>
    </source>
</reference>
<name>A0A165Q135_EXIGL</name>
<protein>
    <recommendedName>
        <fullName evidence="3">methionine--tRNA ligase</fullName>
        <ecNumber evidence="3">6.1.1.10</ecNumber>
    </recommendedName>
    <alternativeName>
        <fullName evidence="10">Methionyl-tRNA synthetase</fullName>
    </alternativeName>
</protein>
<dbReference type="Pfam" id="PF09334">
    <property type="entry name" value="tRNA-synt_1g"/>
    <property type="match status" value="1"/>
</dbReference>
<dbReference type="STRING" id="1314781.A0A165Q135"/>
<dbReference type="Proteomes" id="UP000077266">
    <property type="component" value="Unassembled WGS sequence"/>
</dbReference>
<dbReference type="CDD" id="cd00814">
    <property type="entry name" value="MetRS_core"/>
    <property type="match status" value="1"/>
</dbReference>
<keyword evidence="4" id="KW-0963">Cytoplasm</keyword>
<feature type="domain" description="WHEP-TRS" evidence="14">
    <location>
        <begin position="650"/>
        <end position="704"/>
    </location>
</feature>
<dbReference type="InterPro" id="IPR001412">
    <property type="entry name" value="aa-tRNA-synth_I_CS"/>
</dbReference>
<feature type="region of interest" description="Disordered" evidence="13">
    <location>
        <begin position="611"/>
        <end position="659"/>
    </location>
</feature>
<evidence type="ECO:0000256" key="11">
    <source>
        <dbReference type="ARBA" id="ARBA00047364"/>
    </source>
</evidence>
<dbReference type="GO" id="GO:0004825">
    <property type="term" value="F:methionine-tRNA ligase activity"/>
    <property type="evidence" value="ECO:0007669"/>
    <property type="project" value="UniProtKB-EC"/>
</dbReference>
<keyword evidence="6 12" id="KW-0547">Nucleotide-binding</keyword>
<dbReference type="InterPro" id="IPR029038">
    <property type="entry name" value="MetRS_Zn"/>
</dbReference>
<evidence type="ECO:0000256" key="10">
    <source>
        <dbReference type="ARBA" id="ARBA00030904"/>
    </source>
</evidence>
<accession>A0A165Q135</accession>
<dbReference type="Gene3D" id="3.40.50.620">
    <property type="entry name" value="HUPs"/>
    <property type="match status" value="1"/>
</dbReference>
<dbReference type="InterPro" id="IPR041872">
    <property type="entry name" value="Anticodon_Met"/>
</dbReference>
<dbReference type="GO" id="GO:0036464">
    <property type="term" value="C:cytoplasmic ribonucleoprotein granule"/>
    <property type="evidence" value="ECO:0007669"/>
    <property type="project" value="UniProtKB-ARBA"/>
</dbReference>
<dbReference type="FunFam" id="1.10.730.10:FF:000037">
    <property type="entry name" value="Methionyl-tRNA synthetase"/>
    <property type="match status" value="1"/>
</dbReference>
<dbReference type="GO" id="GO:0005829">
    <property type="term" value="C:cytosol"/>
    <property type="evidence" value="ECO:0007669"/>
    <property type="project" value="TreeGrafter"/>
</dbReference>
<keyword evidence="9 12" id="KW-0030">Aminoacyl-tRNA synthetase</keyword>
<dbReference type="PROSITE" id="PS51185">
    <property type="entry name" value="WHEP_TRS_2"/>
    <property type="match status" value="1"/>
</dbReference>
<gene>
    <name evidence="15" type="ORF">EXIGLDRAFT_601355</name>
</gene>
<dbReference type="GO" id="GO:0005524">
    <property type="term" value="F:ATP binding"/>
    <property type="evidence" value="ECO:0007669"/>
    <property type="project" value="UniProtKB-KW"/>
</dbReference>
<comment type="subcellular location">
    <subcellularLocation>
        <location evidence="1">Cytoplasm</location>
    </subcellularLocation>
</comment>
<dbReference type="InParanoid" id="A0A165Q135"/>
<dbReference type="InterPro" id="IPR014758">
    <property type="entry name" value="Met-tRNA_synth"/>
</dbReference>
<dbReference type="AlphaFoldDB" id="A0A165Q135"/>
<evidence type="ECO:0000313" key="16">
    <source>
        <dbReference type="Proteomes" id="UP000077266"/>
    </source>
</evidence>
<keyword evidence="16" id="KW-1185">Reference proteome</keyword>
<dbReference type="EC" id="6.1.1.10" evidence="3"/>
<dbReference type="Gene3D" id="2.20.28.20">
    <property type="entry name" value="Methionyl-tRNA synthetase, Zn-domain"/>
    <property type="match status" value="1"/>
</dbReference>
<feature type="compositionally biased region" description="Low complexity" evidence="13">
    <location>
        <begin position="635"/>
        <end position="647"/>
    </location>
</feature>
<evidence type="ECO:0000256" key="7">
    <source>
        <dbReference type="ARBA" id="ARBA00022840"/>
    </source>
</evidence>
<dbReference type="InterPro" id="IPR014729">
    <property type="entry name" value="Rossmann-like_a/b/a_fold"/>
</dbReference>
<evidence type="ECO:0000256" key="1">
    <source>
        <dbReference type="ARBA" id="ARBA00004496"/>
    </source>
</evidence>
<dbReference type="FunCoup" id="A0A165Q135">
    <property type="interactions" value="581"/>
</dbReference>
<comment type="catalytic activity">
    <reaction evidence="11">
        <text>tRNA(Met) + L-methionine + ATP = L-methionyl-tRNA(Met) + AMP + diphosphate</text>
        <dbReference type="Rhea" id="RHEA:13481"/>
        <dbReference type="Rhea" id="RHEA-COMP:9667"/>
        <dbReference type="Rhea" id="RHEA-COMP:9698"/>
        <dbReference type="ChEBI" id="CHEBI:30616"/>
        <dbReference type="ChEBI" id="CHEBI:33019"/>
        <dbReference type="ChEBI" id="CHEBI:57844"/>
        <dbReference type="ChEBI" id="CHEBI:78442"/>
        <dbReference type="ChEBI" id="CHEBI:78530"/>
        <dbReference type="ChEBI" id="CHEBI:456215"/>
        <dbReference type="EC" id="6.1.1.10"/>
    </reaction>
</comment>
<evidence type="ECO:0000259" key="14">
    <source>
        <dbReference type="PROSITE" id="PS51185"/>
    </source>
</evidence>
<dbReference type="CDD" id="cd07957">
    <property type="entry name" value="Anticodon_Ia_Met"/>
    <property type="match status" value="1"/>
</dbReference>
<comment type="similarity">
    <text evidence="2 12">Belongs to the class-I aminoacyl-tRNA synthetase family.</text>
</comment>
<keyword evidence="8 12" id="KW-0648">Protein biosynthesis</keyword>
<dbReference type="SUPFAM" id="SSF57770">
    <property type="entry name" value="Methionyl-tRNA synthetase (MetRS), Zn-domain"/>
    <property type="match status" value="1"/>
</dbReference>
<dbReference type="InterPro" id="IPR000738">
    <property type="entry name" value="WHEP-TRS_dom"/>
</dbReference>
<evidence type="ECO:0000256" key="13">
    <source>
        <dbReference type="SAM" id="MobiDB-lite"/>
    </source>
</evidence>
<keyword evidence="5 12" id="KW-0436">Ligase</keyword>
<dbReference type="Gene3D" id="1.10.730.10">
    <property type="entry name" value="Isoleucyl-tRNA Synthetase, Domain 1"/>
    <property type="match status" value="1"/>
</dbReference>
<dbReference type="InterPro" id="IPR009080">
    <property type="entry name" value="tRNAsynth_Ia_anticodon-bd"/>
</dbReference>
<dbReference type="SUPFAM" id="SSF52374">
    <property type="entry name" value="Nucleotidylyl transferase"/>
    <property type="match status" value="1"/>
</dbReference>
<dbReference type="GO" id="GO:0006431">
    <property type="term" value="P:methionyl-tRNA aminoacylation"/>
    <property type="evidence" value="ECO:0007669"/>
    <property type="project" value="InterPro"/>
</dbReference>
<evidence type="ECO:0000256" key="2">
    <source>
        <dbReference type="ARBA" id="ARBA00005594"/>
    </source>
</evidence>
<evidence type="ECO:0000256" key="6">
    <source>
        <dbReference type="ARBA" id="ARBA00022741"/>
    </source>
</evidence>
<dbReference type="FunFam" id="2.20.28.20:FF:000001">
    <property type="entry name" value="Methionine--tRNA ligase"/>
    <property type="match status" value="1"/>
</dbReference>
<dbReference type="SUPFAM" id="SSF47323">
    <property type="entry name" value="Anticodon-binding domain of a subclass of class I aminoacyl-tRNA synthetases"/>
    <property type="match status" value="1"/>
</dbReference>
<evidence type="ECO:0000256" key="9">
    <source>
        <dbReference type="ARBA" id="ARBA00023146"/>
    </source>
</evidence>
<organism evidence="15 16">
    <name type="scientific">Exidia glandulosa HHB12029</name>
    <dbReference type="NCBI Taxonomy" id="1314781"/>
    <lineage>
        <taxon>Eukaryota</taxon>
        <taxon>Fungi</taxon>
        <taxon>Dikarya</taxon>
        <taxon>Basidiomycota</taxon>
        <taxon>Agaricomycotina</taxon>
        <taxon>Agaricomycetes</taxon>
        <taxon>Auriculariales</taxon>
        <taxon>Exidiaceae</taxon>
        <taxon>Exidia</taxon>
    </lineage>
</organism>
<dbReference type="GO" id="GO:0017102">
    <property type="term" value="C:methionyl glutamyl tRNA synthetase complex"/>
    <property type="evidence" value="ECO:0007669"/>
    <property type="project" value="UniProtKB-ARBA"/>
</dbReference>